<gene>
    <name evidence="1" type="ORF">LCGC14_1320860</name>
</gene>
<evidence type="ECO:0000313" key="1">
    <source>
        <dbReference type="EMBL" id="KKM82311.1"/>
    </source>
</evidence>
<proteinExistence type="predicted"/>
<sequence>MPSRPVNRKFETWEIPVDGVKYLVAVRFLSEASGANPTFTASCQDLDANVKSDNLVELYESIRAIVLDRGSILWEPYVVIQVDTGGYGASVDFHAYAVGIQKDGRTAYVNRALPQYFLDNKVSIEDVAVTKFLATTFPHVQYNDPSKERIGYGPTRRMALVPYDAETISLCRRLRAIVVQAREDLNDLLPQQQGVTA</sequence>
<name>A0A0F9L4Y9_9ZZZZ</name>
<comment type="caution">
    <text evidence="1">The sequence shown here is derived from an EMBL/GenBank/DDBJ whole genome shotgun (WGS) entry which is preliminary data.</text>
</comment>
<accession>A0A0F9L4Y9</accession>
<reference evidence="1" key="1">
    <citation type="journal article" date="2015" name="Nature">
        <title>Complex archaea that bridge the gap between prokaryotes and eukaryotes.</title>
        <authorList>
            <person name="Spang A."/>
            <person name="Saw J.H."/>
            <person name="Jorgensen S.L."/>
            <person name="Zaremba-Niedzwiedzka K."/>
            <person name="Martijn J."/>
            <person name="Lind A.E."/>
            <person name="van Eijk R."/>
            <person name="Schleper C."/>
            <person name="Guy L."/>
            <person name="Ettema T.J."/>
        </authorList>
    </citation>
    <scope>NUCLEOTIDE SEQUENCE</scope>
</reference>
<protein>
    <submittedName>
        <fullName evidence="1">Uncharacterized protein</fullName>
    </submittedName>
</protein>
<organism evidence="1">
    <name type="scientific">marine sediment metagenome</name>
    <dbReference type="NCBI Taxonomy" id="412755"/>
    <lineage>
        <taxon>unclassified sequences</taxon>
        <taxon>metagenomes</taxon>
        <taxon>ecological metagenomes</taxon>
    </lineage>
</organism>
<dbReference type="EMBL" id="LAZR01007883">
    <property type="protein sequence ID" value="KKM82311.1"/>
    <property type="molecule type" value="Genomic_DNA"/>
</dbReference>
<dbReference type="AlphaFoldDB" id="A0A0F9L4Y9"/>